<sequence>MLHKVAILIPTYKRSSSLLRLLKSIEKLESSNSYTVIVADNDFYQQESFNMINKIKSDFNFHVDIIVVENKNISLVRNMLLTLAFEKYHCDAVAMIDDDEVVSSRWLDTLIKCQIQTDADVIQGNTQPIFLDKKRKWMEKVSFYYRDLLLSNTEEINVSTCNVFIVRRVYESMKDQLFDLSFGLIGGEDTDFFHRAKRMGISYFYCSDALAYEFYDKKRANIIWVLKRSFRVGRTNYRIFSNNNPAKLWSTIFILPFTIVRLGIFFWYPKLYIHYLIKMFRQIGIIFEGVRYSLNHR</sequence>
<keyword evidence="1" id="KW-1133">Transmembrane helix</keyword>
<protein>
    <submittedName>
        <fullName evidence="2">Putative glycosyl transferase</fullName>
    </submittedName>
</protein>
<name>A0A1N6M8Q8_9VIBR</name>
<dbReference type="SUPFAM" id="SSF53448">
    <property type="entry name" value="Nucleotide-diphospho-sugar transferases"/>
    <property type="match status" value="1"/>
</dbReference>
<dbReference type="EMBL" id="FSSB01000021">
    <property type="protein sequence ID" value="SIO95737.1"/>
    <property type="molecule type" value="Genomic_DNA"/>
</dbReference>
<dbReference type="Gene3D" id="3.90.550.10">
    <property type="entry name" value="Spore Coat Polysaccharide Biosynthesis Protein SpsA, Chain A"/>
    <property type="match status" value="1"/>
</dbReference>
<dbReference type="OrthoDB" id="6116224at2"/>
<dbReference type="InterPro" id="IPR029044">
    <property type="entry name" value="Nucleotide-diphossugar_trans"/>
</dbReference>
<organism evidence="2 3">
    <name type="scientific">Vibrio spartinae</name>
    <dbReference type="NCBI Taxonomy" id="1918945"/>
    <lineage>
        <taxon>Bacteria</taxon>
        <taxon>Pseudomonadati</taxon>
        <taxon>Pseudomonadota</taxon>
        <taxon>Gammaproteobacteria</taxon>
        <taxon>Vibrionales</taxon>
        <taxon>Vibrionaceae</taxon>
        <taxon>Vibrio</taxon>
    </lineage>
</organism>
<dbReference type="InterPro" id="IPR050834">
    <property type="entry name" value="Glycosyltransf_2"/>
</dbReference>
<dbReference type="PANTHER" id="PTHR43685:SF2">
    <property type="entry name" value="GLYCOSYLTRANSFERASE 2-LIKE DOMAIN-CONTAINING PROTEIN"/>
    <property type="match status" value="1"/>
</dbReference>
<evidence type="ECO:0000313" key="2">
    <source>
        <dbReference type="EMBL" id="SIO95737.1"/>
    </source>
</evidence>
<dbReference type="PANTHER" id="PTHR43685">
    <property type="entry name" value="GLYCOSYLTRANSFERASE"/>
    <property type="match status" value="1"/>
</dbReference>
<dbReference type="Proteomes" id="UP000184774">
    <property type="component" value="Unassembled WGS sequence"/>
</dbReference>
<dbReference type="AlphaFoldDB" id="A0A1N6M8Q8"/>
<keyword evidence="1" id="KW-0812">Transmembrane</keyword>
<accession>A0A1N6M8Q8</accession>
<dbReference type="Pfam" id="PF13641">
    <property type="entry name" value="Glyco_tranf_2_3"/>
    <property type="match status" value="1"/>
</dbReference>
<evidence type="ECO:0000313" key="3">
    <source>
        <dbReference type="Proteomes" id="UP000184774"/>
    </source>
</evidence>
<dbReference type="RefSeq" id="WP_074374220.1">
    <property type="nucleotide sequence ID" value="NZ_AP024907.1"/>
</dbReference>
<keyword evidence="1" id="KW-0472">Membrane</keyword>
<dbReference type="GO" id="GO:0016740">
    <property type="term" value="F:transferase activity"/>
    <property type="evidence" value="ECO:0007669"/>
    <property type="project" value="UniProtKB-KW"/>
</dbReference>
<proteinExistence type="predicted"/>
<feature type="transmembrane region" description="Helical" evidence="1">
    <location>
        <begin position="248"/>
        <end position="268"/>
    </location>
</feature>
<reference evidence="2 3" key="1">
    <citation type="submission" date="2016-12" db="EMBL/GenBank/DDBJ databases">
        <authorList>
            <person name="Song W.-J."/>
            <person name="Kurnit D.M."/>
        </authorList>
    </citation>
    <scope>NUCLEOTIDE SEQUENCE [LARGE SCALE GENOMIC DNA]</scope>
    <source>
        <strain evidence="2 3">CECT 9026</strain>
    </source>
</reference>
<gene>
    <name evidence="2" type="ORF">VSP9026_03489</name>
</gene>
<evidence type="ECO:0000256" key="1">
    <source>
        <dbReference type="SAM" id="Phobius"/>
    </source>
</evidence>
<keyword evidence="2" id="KW-0808">Transferase</keyword>